<comment type="caution">
    <text evidence="2">The sequence shown here is derived from an EMBL/GenBank/DDBJ whole genome shotgun (WGS) entry which is preliminary data.</text>
</comment>
<name>A0A0M0JGJ9_9EUKA</name>
<proteinExistence type="predicted"/>
<gene>
    <name evidence="2" type="ORF">Ctob_006548</name>
</gene>
<evidence type="ECO:0000256" key="1">
    <source>
        <dbReference type="SAM" id="MobiDB-lite"/>
    </source>
</evidence>
<evidence type="ECO:0000313" key="3">
    <source>
        <dbReference type="Proteomes" id="UP000037460"/>
    </source>
</evidence>
<dbReference type="EMBL" id="JWZX01002936">
    <property type="protein sequence ID" value="KOO25736.1"/>
    <property type="molecule type" value="Genomic_DNA"/>
</dbReference>
<feature type="compositionally biased region" description="Basic and acidic residues" evidence="1">
    <location>
        <begin position="83"/>
        <end position="92"/>
    </location>
</feature>
<dbReference type="Proteomes" id="UP000037460">
    <property type="component" value="Unassembled WGS sequence"/>
</dbReference>
<feature type="region of interest" description="Disordered" evidence="1">
    <location>
        <begin position="83"/>
        <end position="113"/>
    </location>
</feature>
<keyword evidence="3" id="KW-1185">Reference proteome</keyword>
<accession>A0A0M0JGJ9</accession>
<sequence>MVTAQRAALVERAVELVLEASAAATASFDAHEGDELAEALLGQILDAGGGSGGVDETPPNRLARLPACEPSIRKLRAHLQDHFEHFGGDERAGGAGDQSSTVDGASTSEADGE</sequence>
<evidence type="ECO:0000313" key="2">
    <source>
        <dbReference type="EMBL" id="KOO25736.1"/>
    </source>
</evidence>
<feature type="compositionally biased region" description="Polar residues" evidence="1">
    <location>
        <begin position="97"/>
        <end position="113"/>
    </location>
</feature>
<protein>
    <submittedName>
        <fullName evidence="2">Uncharacterized protein</fullName>
    </submittedName>
</protein>
<organism evidence="2 3">
    <name type="scientific">Chrysochromulina tobinii</name>
    <dbReference type="NCBI Taxonomy" id="1460289"/>
    <lineage>
        <taxon>Eukaryota</taxon>
        <taxon>Haptista</taxon>
        <taxon>Haptophyta</taxon>
        <taxon>Prymnesiophyceae</taxon>
        <taxon>Prymnesiales</taxon>
        <taxon>Chrysochromulinaceae</taxon>
        <taxon>Chrysochromulina</taxon>
    </lineage>
</organism>
<dbReference type="AlphaFoldDB" id="A0A0M0JGJ9"/>
<reference evidence="3" key="1">
    <citation type="journal article" date="2015" name="PLoS Genet.">
        <title>Genome Sequence and Transcriptome Analyses of Chrysochromulina tobin: Metabolic Tools for Enhanced Algal Fitness in the Prominent Order Prymnesiales (Haptophyceae).</title>
        <authorList>
            <person name="Hovde B.T."/>
            <person name="Deodato C.R."/>
            <person name="Hunsperger H.M."/>
            <person name="Ryken S.A."/>
            <person name="Yost W."/>
            <person name="Jha R.K."/>
            <person name="Patterson J."/>
            <person name="Monnat R.J. Jr."/>
            <person name="Barlow S.B."/>
            <person name="Starkenburg S.R."/>
            <person name="Cattolico R.A."/>
        </authorList>
    </citation>
    <scope>NUCLEOTIDE SEQUENCE</scope>
    <source>
        <strain evidence="3">CCMP291</strain>
    </source>
</reference>